<gene>
    <name evidence="2" type="ORF">GWI33_012832</name>
</gene>
<accession>A0A834MAK9</accession>
<evidence type="ECO:0000313" key="3">
    <source>
        <dbReference type="Proteomes" id="UP000625711"/>
    </source>
</evidence>
<evidence type="ECO:0000256" key="1">
    <source>
        <dbReference type="SAM" id="MobiDB-lite"/>
    </source>
</evidence>
<feature type="non-terminal residue" evidence="2">
    <location>
        <position position="1"/>
    </location>
</feature>
<name>A0A834MAK9_RHYFE</name>
<protein>
    <submittedName>
        <fullName evidence="2">Uncharacterized protein</fullName>
    </submittedName>
</protein>
<organism evidence="2 3">
    <name type="scientific">Rhynchophorus ferrugineus</name>
    <name type="common">Red palm weevil</name>
    <name type="synonym">Curculio ferrugineus</name>
    <dbReference type="NCBI Taxonomy" id="354439"/>
    <lineage>
        <taxon>Eukaryota</taxon>
        <taxon>Metazoa</taxon>
        <taxon>Ecdysozoa</taxon>
        <taxon>Arthropoda</taxon>
        <taxon>Hexapoda</taxon>
        <taxon>Insecta</taxon>
        <taxon>Pterygota</taxon>
        <taxon>Neoptera</taxon>
        <taxon>Endopterygota</taxon>
        <taxon>Coleoptera</taxon>
        <taxon>Polyphaga</taxon>
        <taxon>Cucujiformia</taxon>
        <taxon>Curculionidae</taxon>
        <taxon>Dryophthorinae</taxon>
        <taxon>Rhynchophorus</taxon>
    </lineage>
</organism>
<dbReference type="Proteomes" id="UP000625711">
    <property type="component" value="Unassembled WGS sequence"/>
</dbReference>
<keyword evidence="3" id="KW-1185">Reference proteome</keyword>
<sequence length="60" mass="6651">TEPTSVPQNDGPISRPTGTSSKIIKEKCKRDPKPGDRDEDSRNLIWSSGEVRGFRPAQDL</sequence>
<reference evidence="2" key="1">
    <citation type="submission" date="2020-08" db="EMBL/GenBank/DDBJ databases">
        <title>Genome sequencing and assembly of the red palm weevil Rhynchophorus ferrugineus.</title>
        <authorList>
            <person name="Dias G.B."/>
            <person name="Bergman C.M."/>
            <person name="Manee M."/>
        </authorList>
    </citation>
    <scope>NUCLEOTIDE SEQUENCE</scope>
    <source>
        <strain evidence="2">AA-2017</strain>
        <tissue evidence="2">Whole larva</tissue>
    </source>
</reference>
<feature type="compositionally biased region" description="Basic and acidic residues" evidence="1">
    <location>
        <begin position="23"/>
        <end position="42"/>
    </location>
</feature>
<evidence type="ECO:0000313" key="2">
    <source>
        <dbReference type="EMBL" id="KAF7274516.1"/>
    </source>
</evidence>
<dbReference type="EMBL" id="JAACXV010012681">
    <property type="protein sequence ID" value="KAF7274516.1"/>
    <property type="molecule type" value="Genomic_DNA"/>
</dbReference>
<proteinExistence type="predicted"/>
<dbReference type="AlphaFoldDB" id="A0A834MAK9"/>
<feature type="region of interest" description="Disordered" evidence="1">
    <location>
        <begin position="1"/>
        <end position="44"/>
    </location>
</feature>
<comment type="caution">
    <text evidence="2">The sequence shown here is derived from an EMBL/GenBank/DDBJ whole genome shotgun (WGS) entry which is preliminary data.</text>
</comment>